<comment type="caution">
    <text evidence="1">The sequence shown here is derived from an EMBL/GenBank/DDBJ whole genome shotgun (WGS) entry which is preliminary data.</text>
</comment>
<protein>
    <recommendedName>
        <fullName evidence="3">Phage protein</fullName>
    </recommendedName>
</protein>
<evidence type="ECO:0000313" key="1">
    <source>
        <dbReference type="EMBL" id="GBQ84856.1"/>
    </source>
</evidence>
<evidence type="ECO:0008006" key="3">
    <source>
        <dbReference type="Google" id="ProtNLM"/>
    </source>
</evidence>
<keyword evidence="2" id="KW-1185">Reference proteome</keyword>
<evidence type="ECO:0000313" key="2">
    <source>
        <dbReference type="Proteomes" id="UP001065047"/>
    </source>
</evidence>
<dbReference type="GeneID" id="29556932"/>
<organism evidence="1 2">
    <name type="scientific">Acetobacter malorum DSM 14337</name>
    <dbReference type="NCBI Taxonomy" id="1307910"/>
    <lineage>
        <taxon>Bacteria</taxon>
        <taxon>Pseudomonadati</taxon>
        <taxon>Pseudomonadota</taxon>
        <taxon>Alphaproteobacteria</taxon>
        <taxon>Acetobacterales</taxon>
        <taxon>Acetobacteraceae</taxon>
        <taxon>Acetobacter</taxon>
    </lineage>
</organism>
<accession>A0ABQ0PYM4</accession>
<name>A0ABQ0PYM4_9PROT</name>
<dbReference type="EMBL" id="BAPF01000050">
    <property type="protein sequence ID" value="GBQ84856.1"/>
    <property type="molecule type" value="Genomic_DNA"/>
</dbReference>
<reference evidence="1" key="1">
    <citation type="submission" date="2013-04" db="EMBL/GenBank/DDBJ databases">
        <title>The genome sequencing project of 58 acetic acid bacteria.</title>
        <authorList>
            <person name="Okamoto-Kainuma A."/>
            <person name="Ishikawa M."/>
            <person name="Umino S."/>
            <person name="Koizumi Y."/>
            <person name="Shiwa Y."/>
            <person name="Yoshikawa H."/>
            <person name="Matsutani M."/>
            <person name="Matsushita K."/>
        </authorList>
    </citation>
    <scope>NUCLEOTIDE SEQUENCE</scope>
    <source>
        <strain evidence="1">DSM 14337</strain>
    </source>
</reference>
<gene>
    <name evidence="1" type="ORF">AA14337_2932</name>
</gene>
<sequence>MTMNFKWDVDSDNIREFSNLLGFRQLSQDDVSLISPDLLEMEIVHWTMTGKAPERVALSHGVAFDFDGNTALDEGGPIATRATRVKNYIDTVVAEEVNDENGIILTRVTTVRDYIESVLGLNIPDPPSTAPEPS</sequence>
<dbReference type="RefSeq" id="WP_061505589.1">
    <property type="nucleotide sequence ID" value="NZ_BAPF01000050.1"/>
</dbReference>
<proteinExistence type="predicted"/>
<dbReference type="Proteomes" id="UP001065047">
    <property type="component" value="Unassembled WGS sequence"/>
</dbReference>